<evidence type="ECO:0000256" key="1">
    <source>
        <dbReference type="ARBA" id="ARBA00004567"/>
    </source>
</evidence>
<feature type="compositionally biased region" description="Polar residues" evidence="11">
    <location>
        <begin position="170"/>
        <end position="184"/>
    </location>
</feature>
<dbReference type="GO" id="GO:0006607">
    <property type="term" value="P:NLS-bearing protein import into nucleus"/>
    <property type="evidence" value="ECO:0007669"/>
    <property type="project" value="TreeGrafter"/>
</dbReference>
<feature type="compositionally biased region" description="Low complexity" evidence="11">
    <location>
        <begin position="133"/>
        <end position="149"/>
    </location>
</feature>
<feature type="compositionally biased region" description="Low complexity" evidence="11">
    <location>
        <begin position="156"/>
        <end position="169"/>
    </location>
</feature>
<dbReference type="AlphaFoldDB" id="A0A7H8RCM7"/>
<keyword evidence="4" id="KW-0509">mRNA transport</keyword>
<evidence type="ECO:0000256" key="10">
    <source>
        <dbReference type="SAM" id="Coils"/>
    </source>
</evidence>
<feature type="compositionally biased region" description="Basic residues" evidence="11">
    <location>
        <begin position="567"/>
        <end position="576"/>
    </location>
</feature>
<dbReference type="Gene3D" id="1.20.930.10">
    <property type="entry name" value="Conserved domain common to transcription factors TFIIS, elongin A, CRSP70"/>
    <property type="match status" value="1"/>
</dbReference>
<reference evidence="14" key="1">
    <citation type="submission" date="2020-06" db="EMBL/GenBank/DDBJ databases">
        <title>A chromosome-scale genome assembly of Talaromyces rugulosus W13939.</title>
        <authorList>
            <person name="Wang B."/>
            <person name="Guo L."/>
            <person name="Ye K."/>
            <person name="Wang L."/>
        </authorList>
    </citation>
    <scope>NUCLEOTIDE SEQUENCE [LARGE SCALE GENOMIC DNA]</scope>
    <source>
        <strain evidence="14">W13939</strain>
    </source>
</reference>
<feature type="compositionally biased region" description="Polar residues" evidence="11">
    <location>
        <begin position="1"/>
        <end position="71"/>
    </location>
</feature>
<keyword evidence="14" id="KW-1185">Reference proteome</keyword>
<feature type="region of interest" description="Disordered" evidence="11">
    <location>
        <begin position="440"/>
        <end position="592"/>
    </location>
</feature>
<keyword evidence="3" id="KW-0805">Transcription regulation</keyword>
<dbReference type="EMBL" id="CP055903">
    <property type="protein sequence ID" value="QKX64134.1"/>
    <property type="molecule type" value="Genomic_DNA"/>
</dbReference>
<dbReference type="PROSITE" id="PS51319">
    <property type="entry name" value="TFIIS_N"/>
    <property type="match status" value="1"/>
</dbReference>
<feature type="region of interest" description="Disordered" evidence="11">
    <location>
        <begin position="1"/>
        <end position="186"/>
    </location>
</feature>
<evidence type="ECO:0000256" key="2">
    <source>
        <dbReference type="ARBA" id="ARBA00022448"/>
    </source>
</evidence>
<evidence type="ECO:0000259" key="12">
    <source>
        <dbReference type="PROSITE" id="PS51319"/>
    </source>
</evidence>
<dbReference type="Proteomes" id="UP000509510">
    <property type="component" value="Chromosome VI"/>
</dbReference>
<evidence type="ECO:0000256" key="11">
    <source>
        <dbReference type="SAM" id="MobiDB-lite"/>
    </source>
</evidence>
<dbReference type="InterPro" id="IPR017923">
    <property type="entry name" value="TFIIS_N"/>
</dbReference>
<dbReference type="InterPro" id="IPR025712">
    <property type="entry name" value="Nup54_alpha-helical_dom"/>
</dbReference>
<dbReference type="GO" id="GO:0017056">
    <property type="term" value="F:structural constituent of nuclear pore"/>
    <property type="evidence" value="ECO:0007669"/>
    <property type="project" value="TreeGrafter"/>
</dbReference>
<dbReference type="Pfam" id="PF13634">
    <property type="entry name" value="Nucleoporin_FG"/>
    <property type="match status" value="2"/>
</dbReference>
<evidence type="ECO:0000256" key="9">
    <source>
        <dbReference type="PROSITE-ProRule" id="PRU00649"/>
    </source>
</evidence>
<dbReference type="GO" id="GO:0044613">
    <property type="term" value="C:nuclear pore central transport channel"/>
    <property type="evidence" value="ECO:0007669"/>
    <property type="project" value="TreeGrafter"/>
</dbReference>
<feature type="compositionally biased region" description="Low complexity" evidence="11">
    <location>
        <begin position="113"/>
        <end position="123"/>
    </location>
</feature>
<dbReference type="KEGG" id="trg:TRUGW13939_11307"/>
<comment type="function">
    <text evidence="7">Transcription factor involved in RNA polymerase II transcription regulation. May function in both SPT15/TBP post-recruitment and recruitment steps of transcription.</text>
</comment>
<accession>A0A7H8RCM7</accession>
<dbReference type="RefSeq" id="XP_035350308.1">
    <property type="nucleotide sequence ID" value="XM_035494415.1"/>
</dbReference>
<gene>
    <name evidence="13" type="ORF">TRUGW13939_11307</name>
</gene>
<evidence type="ECO:0000256" key="4">
    <source>
        <dbReference type="ARBA" id="ARBA00023132"/>
    </source>
</evidence>
<dbReference type="InterPro" id="IPR035441">
    <property type="entry name" value="TFIIS/LEDGF_dom_sf"/>
</dbReference>
<dbReference type="Gene3D" id="1.20.5.490">
    <property type="entry name" value="Single helix bin"/>
    <property type="match status" value="1"/>
</dbReference>
<dbReference type="SUPFAM" id="SSF47676">
    <property type="entry name" value="Conserved domain common to transcription factors TFIIS, elongin A, CRSP70"/>
    <property type="match status" value="1"/>
</dbReference>
<evidence type="ECO:0000313" key="13">
    <source>
        <dbReference type="EMBL" id="QKX64134.1"/>
    </source>
</evidence>
<dbReference type="FunFam" id="1.20.930.10:FF:000003">
    <property type="entry name" value="Putative Transcription factor IWS1"/>
    <property type="match status" value="1"/>
</dbReference>
<dbReference type="InterPro" id="IPR024864">
    <property type="entry name" value="Nup54/Nup57/Nup44"/>
</dbReference>
<keyword evidence="6 9" id="KW-0539">Nucleus</keyword>
<dbReference type="Pfam" id="PF13874">
    <property type="entry name" value="Nup54"/>
    <property type="match status" value="1"/>
</dbReference>
<evidence type="ECO:0000256" key="8">
    <source>
        <dbReference type="ARBA" id="ARBA00037992"/>
    </source>
</evidence>
<organism evidence="13 14">
    <name type="scientific">Talaromyces rugulosus</name>
    <name type="common">Penicillium rugulosum</name>
    <dbReference type="NCBI Taxonomy" id="121627"/>
    <lineage>
        <taxon>Eukaryota</taxon>
        <taxon>Fungi</taxon>
        <taxon>Dikarya</taxon>
        <taxon>Ascomycota</taxon>
        <taxon>Pezizomycotina</taxon>
        <taxon>Eurotiomycetes</taxon>
        <taxon>Eurotiomycetidae</taxon>
        <taxon>Eurotiales</taxon>
        <taxon>Trichocomaceae</taxon>
        <taxon>Talaromyces</taxon>
        <taxon>Talaromyces sect. Islandici</taxon>
    </lineage>
</organism>
<feature type="compositionally biased region" description="Low complexity" evidence="11">
    <location>
        <begin position="74"/>
        <end position="93"/>
    </location>
</feature>
<dbReference type="Pfam" id="PF18570">
    <property type="entry name" value="Nup54_57_C"/>
    <property type="match status" value="1"/>
</dbReference>
<keyword evidence="10" id="KW-0175">Coiled coil</keyword>
<dbReference type="Gene3D" id="1.20.5.3600">
    <property type="match status" value="1"/>
</dbReference>
<evidence type="ECO:0000313" key="14">
    <source>
        <dbReference type="Proteomes" id="UP000509510"/>
    </source>
</evidence>
<comment type="similarity">
    <text evidence="8">Belongs to the IWS1 family.</text>
</comment>
<name>A0A7H8RCM7_TALRU</name>
<evidence type="ECO:0000256" key="3">
    <source>
        <dbReference type="ARBA" id="ARBA00023015"/>
    </source>
</evidence>
<dbReference type="GO" id="GO:0006999">
    <property type="term" value="P:nuclear pore organization"/>
    <property type="evidence" value="ECO:0007669"/>
    <property type="project" value="TreeGrafter"/>
</dbReference>
<sequence length="858" mass="96130">MSSLFGAQPQQQQSGGLFGNTANKTPSLFGNTQQQQPTGGSLFGNTQNKPATGTGLFGSSVNQPQQQTSSLFGAAQTQPQTQTPAQTQTQPQAGGSLFGSTTQQKPAGGLFGGVTQQPQQTGTSLFGATNNAQQQPQQQQQQPQQQQSLFGGGGSLFSNQQQQPQQQPQLGQTMNQSQLGSSLWSPGRAITGVHRTVPAQMEIIRDKWDPTNQTSHFRTYLYNFVGEDQAPFFQPGPEDDATKWEEALKSRPEPGSVPVLVKGFWELGKRAQRQKDFLSIMQTRLHEINQCLTDLLSRHDLKISVRIADCRRKHLVLSQRCLSLAAKTQVLRNRGYAMDDAEEELKKKLNQLERGIFDAAIAGRAEEIWARMLAIREHSKRLTAEIERAGSGANGDADESLDENVIKTAKKILEDYASQIHHLQKELVSIQKELDEAQEAQLSTMSASPEAQPASPAPERDELQEELNDLNDTGEAGAGDADLSDDESVLSEVDEAQFEDFNPDDVDIEDRPALDVDAENLKLIGRHKRKRRDDEEGEPRRNREGRRDKKKRHQTDSEVEDGDGKAARRKSTKSKRAATPEDDETLSPEERRRRALDRALDASMKKPQRRRRKADGIDLEQMADAEIEDMRKRMTDAARLDAEARREGQPAMRKLKMLPEVLNLLNRNQYTASLVDPEINLLEAVKFFLEPLDDGELPAYNIQRDLLDVLGKLPINKDTLIASGIGKVIVFYTKSKRPEQKIKRQAERLLADWTRPILQRTDDYSKRVYEEVEFDPTRLANRANIAQRTADEARAMELLPPRLANRARREMGHTSYNIVPRSTAVQDNKFARPVGASGEDRFRRMKARQLNAGKASRK</sequence>
<feature type="region of interest" description="Disordered" evidence="11">
    <location>
        <begin position="830"/>
        <end position="858"/>
    </location>
</feature>
<dbReference type="OrthoDB" id="6162375at2759"/>
<dbReference type="PANTHER" id="PTHR13000:SF0">
    <property type="entry name" value="NUCLEOPORIN P54"/>
    <property type="match status" value="1"/>
</dbReference>
<dbReference type="FunFam" id="1.20.5.490:FF:000005">
    <property type="entry name" value="Nucleoporin complex subunit 54"/>
    <property type="match status" value="1"/>
</dbReference>
<feature type="domain" description="TFIIS N-terminal" evidence="12">
    <location>
        <begin position="683"/>
        <end position="760"/>
    </location>
</feature>
<dbReference type="Pfam" id="PF08711">
    <property type="entry name" value="Med26"/>
    <property type="match status" value="1"/>
</dbReference>
<feature type="compositionally biased region" description="Basic and acidic residues" evidence="11">
    <location>
        <begin position="532"/>
        <end position="547"/>
    </location>
</feature>
<evidence type="ECO:0000256" key="5">
    <source>
        <dbReference type="ARBA" id="ARBA00023163"/>
    </source>
</evidence>
<keyword evidence="4" id="KW-0811">Translocation</keyword>
<feature type="coiled-coil region" evidence="10">
    <location>
        <begin position="406"/>
        <end position="440"/>
    </location>
</feature>
<evidence type="ECO:0000256" key="7">
    <source>
        <dbReference type="ARBA" id="ARBA00037349"/>
    </source>
</evidence>
<protein>
    <recommendedName>
        <fullName evidence="12">TFIIS N-terminal domain-containing protein</fullName>
    </recommendedName>
</protein>
<dbReference type="PANTHER" id="PTHR13000">
    <property type="entry name" value="NUCLEOPORIN P54"/>
    <property type="match status" value="1"/>
</dbReference>
<feature type="compositionally biased region" description="Acidic residues" evidence="11">
    <location>
        <begin position="482"/>
        <end position="508"/>
    </location>
</feature>
<keyword evidence="4" id="KW-0906">Nuclear pore complex</keyword>
<proteinExistence type="inferred from homology"/>
<dbReference type="GeneID" id="55998785"/>
<keyword evidence="4" id="KW-0653">Protein transport</keyword>
<keyword evidence="5" id="KW-0804">Transcription</keyword>
<keyword evidence="2" id="KW-0813">Transport</keyword>
<dbReference type="InterPro" id="IPR025574">
    <property type="entry name" value="Nucleoporin_FG_rpt"/>
</dbReference>
<evidence type="ECO:0000256" key="6">
    <source>
        <dbReference type="ARBA" id="ARBA00023242"/>
    </source>
</evidence>
<dbReference type="GO" id="GO:0036228">
    <property type="term" value="P:protein localization to nuclear inner membrane"/>
    <property type="evidence" value="ECO:0007669"/>
    <property type="project" value="TreeGrafter"/>
</dbReference>
<comment type="subcellular location">
    <subcellularLocation>
        <location evidence="1">Nucleus</location>
        <location evidence="1">Nuclear pore complex</location>
    </subcellularLocation>
</comment>